<dbReference type="PANTHER" id="PTHR11079">
    <property type="entry name" value="CYTOSINE DEAMINASE FAMILY MEMBER"/>
    <property type="match status" value="1"/>
</dbReference>
<evidence type="ECO:0000256" key="1">
    <source>
        <dbReference type="ARBA" id="ARBA00010669"/>
    </source>
</evidence>
<comment type="similarity">
    <text evidence="1">Belongs to the cytidine and deoxycytidylate deaminase family. ADAT2 subfamily.</text>
</comment>
<feature type="domain" description="CMP/dCMP-type deaminase" evidence="9">
    <location>
        <begin position="3"/>
        <end position="137"/>
    </location>
</feature>
<dbReference type="RefSeq" id="WP_034766114.1">
    <property type="nucleotide sequence ID" value="NZ_CCDN010000012.1"/>
</dbReference>
<dbReference type="GeneID" id="77239066"/>
<comment type="catalytic activity">
    <reaction evidence="7 8">
        <text>adenosine(34) in tRNA + H2O + H(+) = inosine(34) in tRNA + NH4(+)</text>
        <dbReference type="Rhea" id="RHEA:43168"/>
        <dbReference type="Rhea" id="RHEA-COMP:10373"/>
        <dbReference type="Rhea" id="RHEA-COMP:10374"/>
        <dbReference type="ChEBI" id="CHEBI:15377"/>
        <dbReference type="ChEBI" id="CHEBI:15378"/>
        <dbReference type="ChEBI" id="CHEBI:28938"/>
        <dbReference type="ChEBI" id="CHEBI:74411"/>
        <dbReference type="ChEBI" id="CHEBI:82852"/>
        <dbReference type="EC" id="3.5.4.33"/>
    </reaction>
</comment>
<evidence type="ECO:0000256" key="3">
    <source>
        <dbReference type="ARBA" id="ARBA00022694"/>
    </source>
</evidence>
<dbReference type="NCBIfam" id="NF008113">
    <property type="entry name" value="PRK10860.1"/>
    <property type="match status" value="1"/>
</dbReference>
<keyword evidence="5 8" id="KW-0378">Hydrolase</keyword>
<dbReference type="Pfam" id="PF14437">
    <property type="entry name" value="MafB19-deam"/>
    <property type="match status" value="1"/>
</dbReference>
<dbReference type="EMBL" id="CP047394">
    <property type="protein sequence ID" value="QHE59653.1"/>
    <property type="molecule type" value="Genomic_DNA"/>
</dbReference>
<sequence length="164" mass="18191">MGIREEQFMKEALIEAEKAAAIQEVPIGAVIVMDDEIIARAHNLRETSQNAITHAETLAIQEACEKLGTWRLEGAEIYVTLEPCPMCSGAILLSRIEKVVYGAKDPKAGCAGTLMNLLEDDRFNHQCEVLPGVLSEECGGILSRFFKGLRDRKKSEKKKRMDSL</sequence>
<dbReference type="GO" id="GO:0008270">
    <property type="term" value="F:zinc ion binding"/>
    <property type="evidence" value="ECO:0007669"/>
    <property type="project" value="UniProtKB-UniRule"/>
</dbReference>
<dbReference type="SUPFAM" id="SSF53927">
    <property type="entry name" value="Cytidine deaminase-like"/>
    <property type="match status" value="1"/>
</dbReference>
<organism evidence="10 11">
    <name type="scientific">Rossellomorea vietnamensis</name>
    <dbReference type="NCBI Taxonomy" id="218284"/>
    <lineage>
        <taxon>Bacteria</taxon>
        <taxon>Bacillati</taxon>
        <taxon>Bacillota</taxon>
        <taxon>Bacilli</taxon>
        <taxon>Bacillales</taxon>
        <taxon>Bacillaceae</taxon>
        <taxon>Rossellomorea</taxon>
    </lineage>
</organism>
<feature type="binding site" evidence="8">
    <location>
        <position position="87"/>
    </location>
    <ligand>
        <name>Zn(2+)</name>
        <dbReference type="ChEBI" id="CHEBI:29105"/>
        <note>catalytic</note>
    </ligand>
</feature>
<dbReference type="PROSITE" id="PS00903">
    <property type="entry name" value="CYT_DCMP_DEAMINASES_1"/>
    <property type="match status" value="1"/>
</dbReference>
<comment type="cofactor">
    <cofactor evidence="8">
        <name>Zn(2+)</name>
        <dbReference type="ChEBI" id="CHEBI:29105"/>
    </cofactor>
    <text evidence="8">Binds 1 zinc ion per subunit.</text>
</comment>
<dbReference type="KEGG" id="bvq:FHE72_00150"/>
<dbReference type="InterPro" id="IPR028883">
    <property type="entry name" value="tRNA_aden_deaminase"/>
</dbReference>
<keyword evidence="3 8" id="KW-0819">tRNA processing</keyword>
<evidence type="ECO:0000259" key="9">
    <source>
        <dbReference type="PROSITE" id="PS51747"/>
    </source>
</evidence>
<dbReference type="AlphaFoldDB" id="A0A6I6UM86"/>
<gene>
    <name evidence="8" type="primary">tadA</name>
    <name evidence="10" type="ORF">FHE72_00150</name>
</gene>
<evidence type="ECO:0000256" key="6">
    <source>
        <dbReference type="ARBA" id="ARBA00022833"/>
    </source>
</evidence>
<accession>A0A6I6UM86</accession>
<evidence type="ECO:0000256" key="7">
    <source>
        <dbReference type="ARBA" id="ARBA00048045"/>
    </source>
</evidence>
<dbReference type="CDD" id="cd01285">
    <property type="entry name" value="nucleoside_deaminase"/>
    <property type="match status" value="1"/>
</dbReference>
<feature type="active site" description="Proton donor" evidence="8">
    <location>
        <position position="56"/>
    </location>
</feature>
<evidence type="ECO:0000313" key="10">
    <source>
        <dbReference type="EMBL" id="QHE59653.1"/>
    </source>
</evidence>
<dbReference type="GO" id="GO:0002100">
    <property type="term" value="P:tRNA wobble adenosine to inosine editing"/>
    <property type="evidence" value="ECO:0007669"/>
    <property type="project" value="UniProtKB-UniRule"/>
</dbReference>
<evidence type="ECO:0000256" key="8">
    <source>
        <dbReference type="HAMAP-Rule" id="MF_00972"/>
    </source>
</evidence>
<dbReference type="InterPro" id="IPR016192">
    <property type="entry name" value="APOBEC/CMP_deaminase_Zn-bd"/>
</dbReference>
<dbReference type="PANTHER" id="PTHR11079:SF202">
    <property type="entry name" value="TRNA-SPECIFIC ADENOSINE DEAMINASE"/>
    <property type="match status" value="1"/>
</dbReference>
<feature type="binding site" evidence="8">
    <location>
        <position position="84"/>
    </location>
    <ligand>
        <name>Zn(2+)</name>
        <dbReference type="ChEBI" id="CHEBI:29105"/>
        <note>catalytic</note>
    </ligand>
</feature>
<evidence type="ECO:0000313" key="11">
    <source>
        <dbReference type="Proteomes" id="UP000465062"/>
    </source>
</evidence>
<dbReference type="PROSITE" id="PS51747">
    <property type="entry name" value="CYT_DCMP_DEAMINASES_2"/>
    <property type="match status" value="1"/>
</dbReference>
<comment type="function">
    <text evidence="8">Catalyzes the deamination of adenosine to inosine at the wobble position 34 of tRNA(Arg2).</text>
</comment>
<dbReference type="InterPro" id="IPR002125">
    <property type="entry name" value="CMP_dCMP_dom"/>
</dbReference>
<dbReference type="FunFam" id="3.40.140.10:FF:000005">
    <property type="entry name" value="tRNA-specific adenosine deaminase"/>
    <property type="match status" value="1"/>
</dbReference>
<protein>
    <recommendedName>
        <fullName evidence="8">tRNA-specific adenosine deaminase</fullName>
        <ecNumber evidence="8">3.5.4.33</ecNumber>
    </recommendedName>
</protein>
<keyword evidence="6 8" id="KW-0862">Zinc</keyword>
<reference evidence="10 11" key="1">
    <citation type="submission" date="2019-06" db="EMBL/GenBank/DDBJ databases">
        <title>An operon consisting of a P-type ATPase gene and a transcriptional regular gene given the different cadmium resistance in Bacillus vietamensis 151-6 and Bacillus marisflavi 151-25.</title>
        <authorList>
            <person name="Yu X."/>
        </authorList>
    </citation>
    <scope>NUCLEOTIDE SEQUENCE [LARGE SCALE GENOMIC DNA]</scope>
    <source>
        <strain evidence="10 11">151-6</strain>
    </source>
</reference>
<evidence type="ECO:0000256" key="2">
    <source>
        <dbReference type="ARBA" id="ARBA00011738"/>
    </source>
</evidence>
<name>A0A6I6UM86_9BACI</name>
<evidence type="ECO:0000256" key="4">
    <source>
        <dbReference type="ARBA" id="ARBA00022723"/>
    </source>
</evidence>
<keyword evidence="4 8" id="KW-0479">Metal-binding</keyword>
<dbReference type="InterPro" id="IPR058535">
    <property type="entry name" value="MafB19-deam"/>
</dbReference>
<feature type="binding site" evidence="8">
    <location>
        <position position="54"/>
    </location>
    <ligand>
        <name>Zn(2+)</name>
        <dbReference type="ChEBI" id="CHEBI:29105"/>
        <note>catalytic</note>
    </ligand>
</feature>
<dbReference type="GO" id="GO:0052717">
    <property type="term" value="F:tRNA-specific adenosine-34 deaminase activity"/>
    <property type="evidence" value="ECO:0007669"/>
    <property type="project" value="UniProtKB-UniRule"/>
</dbReference>
<proteinExistence type="inferred from homology"/>
<dbReference type="Proteomes" id="UP000465062">
    <property type="component" value="Chromosome"/>
</dbReference>
<dbReference type="EC" id="3.5.4.33" evidence="8"/>
<dbReference type="HAMAP" id="MF_00972">
    <property type="entry name" value="tRNA_aden_deaminase"/>
    <property type="match status" value="1"/>
</dbReference>
<evidence type="ECO:0000256" key="5">
    <source>
        <dbReference type="ARBA" id="ARBA00022801"/>
    </source>
</evidence>
<dbReference type="InterPro" id="IPR016193">
    <property type="entry name" value="Cytidine_deaminase-like"/>
</dbReference>
<dbReference type="Gene3D" id="3.40.140.10">
    <property type="entry name" value="Cytidine Deaminase, domain 2"/>
    <property type="match status" value="1"/>
</dbReference>
<comment type="subunit">
    <text evidence="2 8">Homodimer.</text>
</comment>